<proteinExistence type="predicted"/>
<evidence type="ECO:0000313" key="3">
    <source>
        <dbReference type="Proteomes" id="UP001630127"/>
    </source>
</evidence>
<feature type="compositionally biased region" description="Acidic residues" evidence="1">
    <location>
        <begin position="103"/>
        <end position="112"/>
    </location>
</feature>
<dbReference type="Proteomes" id="UP001630127">
    <property type="component" value="Unassembled WGS sequence"/>
</dbReference>
<evidence type="ECO:0000313" key="2">
    <source>
        <dbReference type="EMBL" id="KAL3503784.1"/>
    </source>
</evidence>
<organism evidence="2 3">
    <name type="scientific">Cinchona calisaya</name>
    <dbReference type="NCBI Taxonomy" id="153742"/>
    <lineage>
        <taxon>Eukaryota</taxon>
        <taxon>Viridiplantae</taxon>
        <taxon>Streptophyta</taxon>
        <taxon>Embryophyta</taxon>
        <taxon>Tracheophyta</taxon>
        <taxon>Spermatophyta</taxon>
        <taxon>Magnoliopsida</taxon>
        <taxon>eudicotyledons</taxon>
        <taxon>Gunneridae</taxon>
        <taxon>Pentapetalae</taxon>
        <taxon>asterids</taxon>
        <taxon>lamiids</taxon>
        <taxon>Gentianales</taxon>
        <taxon>Rubiaceae</taxon>
        <taxon>Cinchonoideae</taxon>
        <taxon>Cinchoneae</taxon>
        <taxon>Cinchona</taxon>
    </lineage>
</organism>
<feature type="region of interest" description="Disordered" evidence="1">
    <location>
        <begin position="77"/>
        <end position="112"/>
    </location>
</feature>
<dbReference type="EMBL" id="JBJUIK010000014">
    <property type="protein sequence ID" value="KAL3503784.1"/>
    <property type="molecule type" value="Genomic_DNA"/>
</dbReference>
<protein>
    <recommendedName>
        <fullName evidence="4">C2H2-type domain-containing protein</fullName>
    </recommendedName>
</protein>
<reference evidence="2 3" key="1">
    <citation type="submission" date="2024-11" db="EMBL/GenBank/DDBJ databases">
        <title>A near-complete genome assembly of Cinchona calisaya.</title>
        <authorList>
            <person name="Lian D.C."/>
            <person name="Zhao X.W."/>
            <person name="Wei L."/>
        </authorList>
    </citation>
    <scope>NUCLEOTIDE SEQUENCE [LARGE SCALE GENOMIC DNA]</scope>
    <source>
        <tissue evidence="2">Nenye</tissue>
    </source>
</reference>
<gene>
    <name evidence="2" type="ORF">ACH5RR_033625</name>
</gene>
<name>A0ABD2YC93_9GENT</name>
<accession>A0ABD2YC93</accession>
<keyword evidence="3" id="KW-1185">Reference proteome</keyword>
<evidence type="ECO:0000256" key="1">
    <source>
        <dbReference type="SAM" id="MobiDB-lite"/>
    </source>
</evidence>
<dbReference type="AlphaFoldDB" id="A0ABD2YC93"/>
<sequence>MISIPPGLEFNALVNEEEMNDLQGYWSYSQMVMHNLTVIGKALKITSLGTWIQPPSPPAWHFGPSCGQYYIPSTAITHHEGSSHAGATGEDMDDDHEEAQPSDAEEGQEEME</sequence>
<evidence type="ECO:0008006" key="4">
    <source>
        <dbReference type="Google" id="ProtNLM"/>
    </source>
</evidence>
<comment type="caution">
    <text evidence="2">The sequence shown here is derived from an EMBL/GenBank/DDBJ whole genome shotgun (WGS) entry which is preliminary data.</text>
</comment>